<comment type="caution">
    <text evidence="1">The sequence shown here is derived from an EMBL/GenBank/DDBJ whole genome shotgun (WGS) entry which is preliminary data.</text>
</comment>
<dbReference type="AlphaFoldDB" id="A0A645FIH3"/>
<organism evidence="1">
    <name type="scientific">bioreactor metagenome</name>
    <dbReference type="NCBI Taxonomy" id="1076179"/>
    <lineage>
        <taxon>unclassified sequences</taxon>
        <taxon>metagenomes</taxon>
        <taxon>ecological metagenomes</taxon>
    </lineage>
</organism>
<evidence type="ECO:0000313" key="1">
    <source>
        <dbReference type="EMBL" id="MPN12244.1"/>
    </source>
</evidence>
<sequence length="85" mass="10011">MGVKIGMIQFNYRLGNTPRWGAVEGDHGLFIKPQPIMPQYLMPRLTVRWLSIQDGAIHIKNQTRITFVHRLLTSRMTRRYFIVID</sequence>
<proteinExistence type="predicted"/>
<protein>
    <submittedName>
        <fullName evidence="1">Uncharacterized protein</fullName>
    </submittedName>
</protein>
<dbReference type="EMBL" id="VSSQ01058548">
    <property type="protein sequence ID" value="MPN12244.1"/>
    <property type="molecule type" value="Genomic_DNA"/>
</dbReference>
<gene>
    <name evidence="1" type="ORF">SDC9_159556</name>
</gene>
<name>A0A645FIH3_9ZZZZ</name>
<accession>A0A645FIH3</accession>
<reference evidence="1" key="1">
    <citation type="submission" date="2019-08" db="EMBL/GenBank/DDBJ databases">
        <authorList>
            <person name="Kucharzyk K."/>
            <person name="Murdoch R.W."/>
            <person name="Higgins S."/>
            <person name="Loffler F."/>
        </authorList>
    </citation>
    <scope>NUCLEOTIDE SEQUENCE</scope>
</reference>